<dbReference type="Gene3D" id="3.40.50.10880">
    <property type="entry name" value="Uncharacterised protein PF01937, DUF89, domain 3"/>
    <property type="match status" value="1"/>
</dbReference>
<dbReference type="InterPro" id="IPR002791">
    <property type="entry name" value="ARMT1-like_metal-bd"/>
</dbReference>
<evidence type="ECO:0000259" key="1">
    <source>
        <dbReference type="Pfam" id="PF01937"/>
    </source>
</evidence>
<dbReference type="InterPro" id="IPR014444">
    <property type="entry name" value="PH1575-like"/>
</dbReference>
<dbReference type="Gene3D" id="1.10.285.20">
    <property type="entry name" value="Uncharacterised protein PF01937, DUF89, domain 2"/>
    <property type="match status" value="1"/>
</dbReference>
<feature type="domain" description="Damage-control phosphatase ARMT1-like metal-binding" evidence="1">
    <location>
        <begin position="5"/>
        <end position="275"/>
    </location>
</feature>
<proteinExistence type="predicted"/>
<dbReference type="Pfam" id="PF01937">
    <property type="entry name" value="ARMT1-like_dom"/>
    <property type="match status" value="1"/>
</dbReference>
<dbReference type="SUPFAM" id="SSF111321">
    <property type="entry name" value="AF1104-like"/>
    <property type="match status" value="1"/>
</dbReference>
<dbReference type="EMBL" id="JAPAAF010000034">
    <property type="protein sequence ID" value="MCW0484330.1"/>
    <property type="molecule type" value="Genomic_DNA"/>
</dbReference>
<comment type="caution">
    <text evidence="2">The sequence shown here is derived from an EMBL/GenBank/DDBJ whole genome shotgun (WGS) entry which is preliminary data.</text>
</comment>
<organism evidence="2 3">
    <name type="scientific">Gaoshiqia sediminis</name>
    <dbReference type="NCBI Taxonomy" id="2986998"/>
    <lineage>
        <taxon>Bacteria</taxon>
        <taxon>Pseudomonadati</taxon>
        <taxon>Bacteroidota</taxon>
        <taxon>Bacteroidia</taxon>
        <taxon>Marinilabiliales</taxon>
        <taxon>Prolixibacteraceae</taxon>
        <taxon>Gaoshiqia</taxon>
    </lineage>
</organism>
<evidence type="ECO:0000313" key="2">
    <source>
        <dbReference type="EMBL" id="MCW0484330.1"/>
    </source>
</evidence>
<protein>
    <submittedName>
        <fullName evidence="2">ARMT1-like domain-containing protein</fullName>
    </submittedName>
</protein>
<name>A0AA41YD31_9BACT</name>
<accession>A0AA41YD31</accession>
<dbReference type="InterPro" id="IPR036075">
    <property type="entry name" value="ARMT-1-like_metal-bd_sf"/>
</dbReference>
<dbReference type="PIRSF" id="PIRSF006593">
    <property type="entry name" value="UCP006593"/>
    <property type="match status" value="1"/>
</dbReference>
<dbReference type="RefSeq" id="WP_282592923.1">
    <property type="nucleotide sequence ID" value="NZ_JAPAAF010000034.1"/>
</dbReference>
<dbReference type="Proteomes" id="UP001163821">
    <property type="component" value="Unassembled WGS sequence"/>
</dbReference>
<keyword evidence="3" id="KW-1185">Reference proteome</keyword>
<evidence type="ECO:0000313" key="3">
    <source>
        <dbReference type="Proteomes" id="UP001163821"/>
    </source>
</evidence>
<reference evidence="2" key="1">
    <citation type="submission" date="2022-10" db="EMBL/GenBank/DDBJ databases">
        <title>Gaoshiqiia sediminis gen. nov., sp. nov., isolated from coastal sediment.</title>
        <authorList>
            <person name="Yu W.X."/>
            <person name="Mu D.S."/>
            <person name="Du J.Z."/>
            <person name="Liang Y.Q."/>
        </authorList>
    </citation>
    <scope>NUCLEOTIDE SEQUENCE</scope>
    <source>
        <strain evidence="2">A06</strain>
    </source>
</reference>
<dbReference type="AlphaFoldDB" id="A0AA41YD31"/>
<gene>
    <name evidence="2" type="ORF">N2K84_16435</name>
</gene>
<sequence>MGFDYRCFFCFNRAFERLLKKEQLTTEEANHFTGEMMKLYLEGSKTLSTPQFSRELHIRLKKYTGQSDPYLHGKKQSNDLVLSMYQTLKKKVEAATDPFDMALRLAIAGNIIDFAVNDQYNLNETIDFVLSSDFGIDHSQELKAALSQANTVLYLGDNNGEVVFDKLFIETINHPNLVYAVRGAPIINDVTLEDATYVGMDKLVPVISNGFDAPSTILEHCSGEFREVFNTADVIISKGQGNLEGLLDHPANNLFFLLMVKCDVIAERLGVSKGSFVVKHNTNNTRKTA</sequence>